<dbReference type="Pfam" id="PF07833">
    <property type="entry name" value="Cu_amine_oxidN1"/>
    <property type="match status" value="1"/>
</dbReference>
<dbReference type="Proteomes" id="UP000243406">
    <property type="component" value="Unassembled WGS sequence"/>
</dbReference>
<dbReference type="EMBL" id="FUYN01000002">
    <property type="protein sequence ID" value="SKB35428.1"/>
    <property type="molecule type" value="Genomic_DNA"/>
</dbReference>
<dbReference type="OrthoDB" id="2379109at2"/>
<dbReference type="InterPro" id="IPR035437">
    <property type="entry name" value="SNase_OB-fold_sf"/>
</dbReference>
<gene>
    <name evidence="3" type="ORF">SAMN02745120_0980</name>
</gene>
<organism evidence="3 4">
    <name type="scientific">Acetoanaerobium noterae</name>
    <dbReference type="NCBI Taxonomy" id="745369"/>
    <lineage>
        <taxon>Bacteria</taxon>
        <taxon>Bacillati</taxon>
        <taxon>Bacillota</taxon>
        <taxon>Clostridia</taxon>
        <taxon>Peptostreptococcales</taxon>
        <taxon>Filifactoraceae</taxon>
        <taxon>Acetoanaerobium</taxon>
    </lineage>
</organism>
<feature type="transmembrane region" description="Helical" evidence="1">
    <location>
        <begin position="12"/>
        <end position="31"/>
    </location>
</feature>
<evidence type="ECO:0000259" key="2">
    <source>
        <dbReference type="Pfam" id="PF07833"/>
    </source>
</evidence>
<evidence type="ECO:0000313" key="3">
    <source>
        <dbReference type="EMBL" id="SKB35428.1"/>
    </source>
</evidence>
<name>A0A1T5AKC2_9FIRM</name>
<keyword evidence="1" id="KW-1133">Transmembrane helix</keyword>
<dbReference type="SUPFAM" id="SSF55383">
    <property type="entry name" value="Copper amine oxidase, domain N"/>
    <property type="match status" value="1"/>
</dbReference>
<reference evidence="4" key="1">
    <citation type="submission" date="2017-02" db="EMBL/GenBank/DDBJ databases">
        <authorList>
            <person name="Varghese N."/>
            <person name="Submissions S."/>
        </authorList>
    </citation>
    <scope>NUCLEOTIDE SEQUENCE [LARGE SCALE GENOMIC DNA]</scope>
    <source>
        <strain evidence="4">ATCC 35199</strain>
    </source>
</reference>
<keyword evidence="1" id="KW-0472">Membrane</keyword>
<dbReference type="InterPro" id="IPR012854">
    <property type="entry name" value="Cu_amine_oxidase-like_N"/>
</dbReference>
<dbReference type="Gene3D" id="2.40.50.90">
    <property type="match status" value="1"/>
</dbReference>
<sequence length="271" mass="29817">MKKNNILFKSFLHKLGIITIILISIFTFSYGSSPVYANHSIGVYIDNKPLKMDVPPIIRSGRTLVPISAIGNALSCKITWNERNQSVIIRKQASIIRLSINSKLAYIDDNPMHLDYPPIIVNGRTMVPLSFVANALNYDIKWDPVRMNVYVHSDPVNMTMAEAKAADSSIKVLDITTLEMNIDGQIKKVQLANVVCSNEDNKLLNTGGACILGSISNPKLDEIKELLASGNVSIKVTQNLDKDTVIAEVYIDGASLSQLLIELGYANSINN</sequence>
<protein>
    <submittedName>
        <fullName evidence="3">Copper amine oxidase N-terminal domain-containing protein</fullName>
    </submittedName>
</protein>
<dbReference type="Gene3D" id="3.30.457.10">
    <property type="entry name" value="Copper amine oxidase-like, N-terminal domain"/>
    <property type="match status" value="1"/>
</dbReference>
<dbReference type="RefSeq" id="WP_079588925.1">
    <property type="nucleotide sequence ID" value="NZ_FUYN01000002.1"/>
</dbReference>
<accession>A0A1T5AKC2</accession>
<keyword evidence="1" id="KW-0812">Transmembrane</keyword>
<evidence type="ECO:0000256" key="1">
    <source>
        <dbReference type="SAM" id="Phobius"/>
    </source>
</evidence>
<dbReference type="InterPro" id="IPR036582">
    <property type="entry name" value="Mao_N_sf"/>
</dbReference>
<dbReference type="AlphaFoldDB" id="A0A1T5AKC2"/>
<evidence type="ECO:0000313" key="4">
    <source>
        <dbReference type="Proteomes" id="UP000243406"/>
    </source>
</evidence>
<keyword evidence="4" id="KW-1185">Reference proteome</keyword>
<feature type="domain" description="Copper amine oxidase-like N-terminal" evidence="2">
    <location>
        <begin position="45"/>
        <end position="150"/>
    </location>
</feature>
<proteinExistence type="predicted"/>